<reference evidence="1" key="1">
    <citation type="journal article" date="2008" name="BMC Genomics">
        <title>A conifer genomics resource of 200,000 spruce (Picea spp.) ESTs and 6,464 high-quality, sequence-finished full-length cDNAs for Sitka spruce (Picea sitchensis).</title>
        <authorList>
            <person name="Ralph S.G."/>
            <person name="Chun H.J."/>
            <person name="Kolosova N."/>
            <person name="Cooper D."/>
            <person name="Oddy C."/>
            <person name="Ritland C.E."/>
            <person name="Kirkpatrick R."/>
            <person name="Moore R."/>
            <person name="Barber S."/>
            <person name="Holt R.A."/>
            <person name="Jones S.J."/>
            <person name="Marra M.A."/>
            <person name="Douglas C.J."/>
            <person name="Ritland K."/>
            <person name="Bohlmann J."/>
        </authorList>
    </citation>
    <scope>NUCLEOTIDE SEQUENCE</scope>
    <source>
        <tissue evidence="1">Green portion of the leader tissue</tissue>
    </source>
</reference>
<name>A9P220_PICSI</name>
<sequence length="76" mass="8675">MSLLYFSDVEKYFDSQEELLTSFKTVHVNMKTSFKPGSFLFHGDLLPKPLTHNSLNFMMVGLNGHRGRLRSTCSCS</sequence>
<evidence type="ECO:0000313" key="1">
    <source>
        <dbReference type="EMBL" id="ABK26931.1"/>
    </source>
</evidence>
<dbReference type="EMBL" id="EF087696">
    <property type="protein sequence ID" value="ABK26931.1"/>
    <property type="molecule type" value="mRNA"/>
</dbReference>
<protein>
    <submittedName>
        <fullName evidence="1">Uncharacterized protein</fullName>
    </submittedName>
</protein>
<proteinExistence type="evidence at transcript level"/>
<accession>A9P220</accession>
<organism evidence="1">
    <name type="scientific">Picea sitchensis</name>
    <name type="common">Sitka spruce</name>
    <name type="synonym">Pinus sitchensis</name>
    <dbReference type="NCBI Taxonomy" id="3332"/>
    <lineage>
        <taxon>Eukaryota</taxon>
        <taxon>Viridiplantae</taxon>
        <taxon>Streptophyta</taxon>
        <taxon>Embryophyta</taxon>
        <taxon>Tracheophyta</taxon>
        <taxon>Spermatophyta</taxon>
        <taxon>Pinopsida</taxon>
        <taxon>Pinidae</taxon>
        <taxon>Conifers I</taxon>
        <taxon>Pinales</taxon>
        <taxon>Pinaceae</taxon>
        <taxon>Picea</taxon>
    </lineage>
</organism>
<dbReference type="AlphaFoldDB" id="A9P220"/>